<protein>
    <submittedName>
        <fullName evidence="14">DUF1211 domain-containing protein</fullName>
    </submittedName>
</protein>
<dbReference type="EMBL" id="QCXQ01000002">
    <property type="protein sequence ID" value="PWG00363.1"/>
    <property type="molecule type" value="Genomic_DNA"/>
</dbReference>
<reference evidence="14 15" key="1">
    <citation type="journal article" date="2018" name="Int. J. Syst. Evol. Microbiol.">
        <title>Lactobacillus bambusae sp. nov., isolated from a traditional fermented Ma-bamboo shoots of Taiwan.</title>
        <authorList>
            <person name="Wang L.-T."/>
        </authorList>
    </citation>
    <scope>NUCLEOTIDE SEQUENCE [LARGE SCALE GENOMIC DNA]</scope>
    <source>
        <strain evidence="14 15">BS-W1</strain>
    </source>
</reference>
<keyword evidence="4" id="KW-0633">Potassium transport</keyword>
<feature type="transmembrane region" description="Helical" evidence="13">
    <location>
        <begin position="103"/>
        <end position="122"/>
    </location>
</feature>
<keyword evidence="15" id="KW-1185">Reference proteome</keyword>
<sequence>MFKERLVAFTDAVIAIILTILVLDIHLPERSHQLINLVPQIPVFIAYMASFLIIAAFWVSHMQLFHEVQYIEMGSIWANILFLFFLSLFPATTAWFGSDIQGMVPALLYGINILLVNGALLGLRSTLQRTNHINREMQRLEWLSLGINGVGCLLIFLWPPVILISLVTDSVLWLISTSRKK</sequence>
<dbReference type="InterPro" id="IPR010617">
    <property type="entry name" value="TMEM175-like"/>
</dbReference>
<dbReference type="GO" id="GO:0015252">
    <property type="term" value="F:proton channel activity"/>
    <property type="evidence" value="ECO:0007669"/>
    <property type="project" value="InterPro"/>
</dbReference>
<comment type="similarity">
    <text evidence="2">Belongs to the TMEM175 family.</text>
</comment>
<evidence type="ECO:0000256" key="12">
    <source>
        <dbReference type="ARBA" id="ARBA00034430"/>
    </source>
</evidence>
<comment type="subcellular location">
    <subcellularLocation>
        <location evidence="1">Membrane</location>
        <topology evidence="1">Multi-pass membrane protein</topology>
    </subcellularLocation>
</comment>
<keyword evidence="8 13" id="KW-1133">Transmembrane helix</keyword>
<evidence type="ECO:0000256" key="6">
    <source>
        <dbReference type="ARBA" id="ARBA00022826"/>
    </source>
</evidence>
<evidence type="ECO:0000256" key="1">
    <source>
        <dbReference type="ARBA" id="ARBA00004141"/>
    </source>
</evidence>
<evidence type="ECO:0000256" key="7">
    <source>
        <dbReference type="ARBA" id="ARBA00022958"/>
    </source>
</evidence>
<evidence type="ECO:0000256" key="11">
    <source>
        <dbReference type="ARBA" id="ARBA00023303"/>
    </source>
</evidence>
<evidence type="ECO:0000256" key="3">
    <source>
        <dbReference type="ARBA" id="ARBA00022448"/>
    </source>
</evidence>
<comment type="catalytic activity">
    <reaction evidence="12">
        <text>K(+)(in) = K(+)(out)</text>
        <dbReference type="Rhea" id="RHEA:29463"/>
        <dbReference type="ChEBI" id="CHEBI:29103"/>
    </reaction>
</comment>
<dbReference type="AlphaFoldDB" id="A0A2V1N016"/>
<organism evidence="14 15">
    <name type="scientific">Levilactobacillus bambusae</name>
    <dbReference type="NCBI Taxonomy" id="2024736"/>
    <lineage>
        <taxon>Bacteria</taxon>
        <taxon>Bacillati</taxon>
        <taxon>Bacillota</taxon>
        <taxon>Bacilli</taxon>
        <taxon>Lactobacillales</taxon>
        <taxon>Lactobacillaceae</taxon>
        <taxon>Levilactobacillus</taxon>
    </lineage>
</organism>
<comment type="caution">
    <text evidence="14">The sequence shown here is derived from an EMBL/GenBank/DDBJ whole genome shotgun (WGS) entry which is preliminary data.</text>
</comment>
<evidence type="ECO:0000313" key="14">
    <source>
        <dbReference type="EMBL" id="PWG00363.1"/>
    </source>
</evidence>
<keyword evidence="9" id="KW-0406">Ion transport</keyword>
<dbReference type="Proteomes" id="UP000245080">
    <property type="component" value="Unassembled WGS sequence"/>
</dbReference>
<evidence type="ECO:0000256" key="9">
    <source>
        <dbReference type="ARBA" id="ARBA00023065"/>
    </source>
</evidence>
<keyword evidence="11" id="KW-0407">Ion channel</keyword>
<feature type="transmembrane region" description="Helical" evidence="13">
    <location>
        <begin position="76"/>
        <end position="96"/>
    </location>
</feature>
<name>A0A2V1N016_9LACO</name>
<gene>
    <name evidence="14" type="ORF">DCM90_05385</name>
</gene>
<evidence type="ECO:0000256" key="2">
    <source>
        <dbReference type="ARBA" id="ARBA00006920"/>
    </source>
</evidence>
<dbReference type="RefSeq" id="WP_109250310.1">
    <property type="nucleotide sequence ID" value="NZ_QCXQ01000002.1"/>
</dbReference>
<keyword evidence="5 13" id="KW-0812">Transmembrane</keyword>
<evidence type="ECO:0000256" key="13">
    <source>
        <dbReference type="SAM" id="Phobius"/>
    </source>
</evidence>
<evidence type="ECO:0000256" key="4">
    <source>
        <dbReference type="ARBA" id="ARBA00022538"/>
    </source>
</evidence>
<evidence type="ECO:0000256" key="8">
    <source>
        <dbReference type="ARBA" id="ARBA00022989"/>
    </source>
</evidence>
<evidence type="ECO:0000256" key="10">
    <source>
        <dbReference type="ARBA" id="ARBA00023136"/>
    </source>
</evidence>
<evidence type="ECO:0000256" key="5">
    <source>
        <dbReference type="ARBA" id="ARBA00022692"/>
    </source>
</evidence>
<dbReference type="PANTHER" id="PTHR31462:SF5">
    <property type="entry name" value="ENDOSOMAL_LYSOSOMAL PROTON CHANNEL TMEM175"/>
    <property type="match status" value="1"/>
</dbReference>
<keyword evidence="3" id="KW-0813">Transport</keyword>
<keyword evidence="10 13" id="KW-0472">Membrane</keyword>
<dbReference type="PANTHER" id="PTHR31462">
    <property type="entry name" value="ENDOSOMAL/LYSOSOMAL POTASSIUM CHANNEL TMEM175"/>
    <property type="match status" value="1"/>
</dbReference>
<feature type="transmembrane region" description="Helical" evidence="13">
    <location>
        <begin position="142"/>
        <end position="175"/>
    </location>
</feature>
<evidence type="ECO:0000313" key="15">
    <source>
        <dbReference type="Proteomes" id="UP000245080"/>
    </source>
</evidence>
<dbReference type="OrthoDB" id="7626281at2"/>
<accession>A0A2V1N016</accession>
<dbReference type="GO" id="GO:0016020">
    <property type="term" value="C:membrane"/>
    <property type="evidence" value="ECO:0007669"/>
    <property type="project" value="UniProtKB-SubCell"/>
</dbReference>
<feature type="transmembrane region" description="Helical" evidence="13">
    <location>
        <begin position="6"/>
        <end position="23"/>
    </location>
</feature>
<proteinExistence type="inferred from homology"/>
<feature type="transmembrane region" description="Helical" evidence="13">
    <location>
        <begin position="44"/>
        <end position="64"/>
    </location>
</feature>
<keyword evidence="7" id="KW-0630">Potassium</keyword>
<keyword evidence="6" id="KW-0631">Potassium channel</keyword>
<dbReference type="GO" id="GO:0005267">
    <property type="term" value="F:potassium channel activity"/>
    <property type="evidence" value="ECO:0007669"/>
    <property type="project" value="UniProtKB-KW"/>
</dbReference>
<dbReference type="Pfam" id="PF06736">
    <property type="entry name" value="TMEM175"/>
    <property type="match status" value="1"/>
</dbReference>